<dbReference type="RefSeq" id="WP_147162568.1">
    <property type="nucleotide sequence ID" value="NZ_BJZO01000011.1"/>
</dbReference>
<dbReference type="GO" id="GO:0046872">
    <property type="term" value="F:metal ion binding"/>
    <property type="evidence" value="ECO:0007669"/>
    <property type="project" value="UniProtKB-KW"/>
</dbReference>
<organism evidence="10 11">
    <name type="scientific">Pararhodospirillum oryzae</name>
    <dbReference type="NCBI Taxonomy" id="478448"/>
    <lineage>
        <taxon>Bacteria</taxon>
        <taxon>Pseudomonadati</taxon>
        <taxon>Pseudomonadota</taxon>
        <taxon>Alphaproteobacteria</taxon>
        <taxon>Rhodospirillales</taxon>
        <taxon>Rhodospirillaceae</taxon>
        <taxon>Pararhodospirillum</taxon>
    </lineage>
</organism>
<dbReference type="SFLD" id="SFLDG00180">
    <property type="entry name" value="muconate_cycloisomerase"/>
    <property type="match status" value="1"/>
</dbReference>
<evidence type="ECO:0000256" key="2">
    <source>
        <dbReference type="ARBA" id="ARBA00022723"/>
    </source>
</evidence>
<evidence type="ECO:0000259" key="9">
    <source>
        <dbReference type="SMART" id="SM00922"/>
    </source>
</evidence>
<accession>A0A512H573</accession>
<evidence type="ECO:0000256" key="6">
    <source>
        <dbReference type="PIRSR" id="PIRSR634603-3"/>
    </source>
</evidence>
<feature type="binding site" evidence="6">
    <location>
        <position position="232"/>
    </location>
    <ligand>
        <name>Mg(2+)</name>
        <dbReference type="ChEBI" id="CHEBI:18420"/>
    </ligand>
</feature>
<dbReference type="Pfam" id="PF02746">
    <property type="entry name" value="MR_MLE_N"/>
    <property type="match status" value="1"/>
</dbReference>
<dbReference type="InterPro" id="IPR034603">
    <property type="entry name" value="Dipeptide_epimerase"/>
</dbReference>
<keyword evidence="8" id="KW-0812">Transmembrane</keyword>
<dbReference type="EC" id="5.1.1.-" evidence="7"/>
<feature type="transmembrane region" description="Helical" evidence="8">
    <location>
        <begin position="275"/>
        <end position="298"/>
    </location>
</feature>
<evidence type="ECO:0000256" key="4">
    <source>
        <dbReference type="ARBA" id="ARBA00023235"/>
    </source>
</evidence>
<protein>
    <recommendedName>
        <fullName evidence="7">Dipeptide epimerase</fullName>
        <ecNumber evidence="7">5.1.1.-</ecNumber>
    </recommendedName>
</protein>
<dbReference type="OrthoDB" id="9782675at2"/>
<comment type="cofactor">
    <cofactor evidence="6 7">
        <name>Mg(2+)</name>
        <dbReference type="ChEBI" id="CHEBI:18420"/>
    </cofactor>
    <text evidence="6 7">Binds 1 Mg(2+) ion per subunit.</text>
</comment>
<comment type="similarity">
    <text evidence="1 7">Belongs to the mandelate racemase/muconate lactonizing enzyme family.</text>
</comment>
<feature type="domain" description="Mandelate racemase/muconate lactonizing enzyme C-terminal" evidence="9">
    <location>
        <begin position="139"/>
        <end position="230"/>
    </location>
</feature>
<dbReference type="InterPro" id="IPR013341">
    <property type="entry name" value="Mandelate_racemase_N_dom"/>
</dbReference>
<dbReference type="PANTHER" id="PTHR48073">
    <property type="entry name" value="O-SUCCINYLBENZOATE SYNTHASE-RELATED"/>
    <property type="match status" value="1"/>
</dbReference>
<dbReference type="NCBIfam" id="NF042940">
    <property type="entry name" value="racemase_DgcA"/>
    <property type="match status" value="1"/>
</dbReference>
<gene>
    <name evidence="10" type="ORF">ROR02_06410</name>
</gene>
<keyword evidence="8" id="KW-1133">Transmembrane helix</keyword>
<dbReference type="AlphaFoldDB" id="A0A512H573"/>
<evidence type="ECO:0000256" key="3">
    <source>
        <dbReference type="ARBA" id="ARBA00022842"/>
    </source>
</evidence>
<keyword evidence="8" id="KW-0472">Membrane</keyword>
<dbReference type="SFLD" id="SFLDF00010">
    <property type="entry name" value="dipeptide_epimerase"/>
    <property type="match status" value="1"/>
</dbReference>
<dbReference type="SMART" id="SM00922">
    <property type="entry name" value="MR_MLE"/>
    <property type="match status" value="1"/>
</dbReference>
<keyword evidence="2 6" id="KW-0479">Metal-binding</keyword>
<dbReference type="InterPro" id="IPR036849">
    <property type="entry name" value="Enolase-like_C_sf"/>
</dbReference>
<dbReference type="GO" id="GO:0016855">
    <property type="term" value="F:racemase and epimerase activity, acting on amino acids and derivatives"/>
    <property type="evidence" value="ECO:0007669"/>
    <property type="project" value="UniProtKB-UniRule"/>
</dbReference>
<evidence type="ECO:0000313" key="11">
    <source>
        <dbReference type="Proteomes" id="UP000321567"/>
    </source>
</evidence>
<dbReference type="Gene3D" id="3.20.20.120">
    <property type="entry name" value="Enolase-like C-terminal domain"/>
    <property type="match status" value="1"/>
</dbReference>
<reference evidence="10 11" key="1">
    <citation type="submission" date="2019-07" db="EMBL/GenBank/DDBJ databases">
        <title>Whole genome shotgun sequence of Rhodospirillum oryzae NBRC 107573.</title>
        <authorList>
            <person name="Hosoyama A."/>
            <person name="Uohara A."/>
            <person name="Ohji S."/>
            <person name="Ichikawa N."/>
        </authorList>
    </citation>
    <scope>NUCLEOTIDE SEQUENCE [LARGE SCALE GENOMIC DNA]</scope>
    <source>
        <strain evidence="10 11">NBRC 107573</strain>
    </source>
</reference>
<evidence type="ECO:0000256" key="7">
    <source>
        <dbReference type="RuleBase" id="RU366006"/>
    </source>
</evidence>
<dbReference type="SFLD" id="SFLDS00001">
    <property type="entry name" value="Enolase"/>
    <property type="match status" value="1"/>
</dbReference>
<evidence type="ECO:0000256" key="8">
    <source>
        <dbReference type="SAM" id="Phobius"/>
    </source>
</evidence>
<sequence length="335" mass="35761">MTGSSPSLRVRAEVWPVAGTFVIARDARTEVHVVVAEITQTTPDGRLVVGRGECVPYRRYGETVAQVMTDLEGMAPAVAGGLTRQALLEALPAGAARNALDCALLDLEAKREGRPAWAILGLAPPRPTVTAQTLSLDTPEKMEERARALADRPLLKIKVGGSDPVAQVAAVRRGAPEARLIVDANESWADDRVRAFVTAMADLDVDLIEQPVPAGRDEALEGLRHLVPLCADESVHGLEDMERLAAYYTHINIKLDKTGGLTAALNLARAAEDRAMGLMIGCMLATSLAMAPALLLAARAEFVDLDGPLLLARDREHGLSYEGTTLYPATPALWG</sequence>
<dbReference type="InterPro" id="IPR013342">
    <property type="entry name" value="Mandelate_racemase_C"/>
</dbReference>
<dbReference type="GO" id="GO:0006518">
    <property type="term" value="P:peptide metabolic process"/>
    <property type="evidence" value="ECO:0007669"/>
    <property type="project" value="UniProtKB-ARBA"/>
</dbReference>
<dbReference type="EMBL" id="BJZO01000011">
    <property type="protein sequence ID" value="GEO80510.1"/>
    <property type="molecule type" value="Genomic_DNA"/>
</dbReference>
<dbReference type="InterPro" id="IPR029017">
    <property type="entry name" value="Enolase-like_N"/>
</dbReference>
<feature type="active site" description="Proton acceptor; specific for (S)-substrate epimerization" evidence="5">
    <location>
        <position position="254"/>
    </location>
</feature>
<dbReference type="Pfam" id="PF13378">
    <property type="entry name" value="MR_MLE_C"/>
    <property type="match status" value="1"/>
</dbReference>
<comment type="caution">
    <text evidence="10">The sequence shown here is derived from an EMBL/GenBank/DDBJ whole genome shotgun (WGS) entry which is preliminary data.</text>
</comment>
<evidence type="ECO:0000256" key="1">
    <source>
        <dbReference type="ARBA" id="ARBA00008031"/>
    </source>
</evidence>
<dbReference type="SUPFAM" id="SSF51604">
    <property type="entry name" value="Enolase C-terminal domain-like"/>
    <property type="match status" value="1"/>
</dbReference>
<dbReference type="InterPro" id="IPR029065">
    <property type="entry name" value="Enolase_C-like"/>
</dbReference>
<evidence type="ECO:0000256" key="5">
    <source>
        <dbReference type="PIRSR" id="PIRSR634603-1"/>
    </source>
</evidence>
<dbReference type="PANTHER" id="PTHR48073:SF2">
    <property type="entry name" value="O-SUCCINYLBENZOATE SYNTHASE"/>
    <property type="match status" value="1"/>
</dbReference>
<evidence type="ECO:0000313" key="10">
    <source>
        <dbReference type="EMBL" id="GEO80510.1"/>
    </source>
</evidence>
<proteinExistence type="inferred from homology"/>
<dbReference type="CDD" id="cd03319">
    <property type="entry name" value="L-Ala-DL-Glu_epimerase"/>
    <property type="match status" value="1"/>
</dbReference>
<feature type="binding site" evidence="6">
    <location>
        <position position="209"/>
    </location>
    <ligand>
        <name>Mg(2+)</name>
        <dbReference type="ChEBI" id="CHEBI:18420"/>
    </ligand>
</feature>
<name>A0A512H573_9PROT</name>
<keyword evidence="11" id="KW-1185">Reference proteome</keyword>
<keyword evidence="4 7" id="KW-0413">Isomerase</keyword>
<keyword evidence="3 6" id="KW-0460">Magnesium</keyword>
<dbReference type="Proteomes" id="UP000321567">
    <property type="component" value="Unassembled WGS sequence"/>
</dbReference>
<dbReference type="SUPFAM" id="SSF54826">
    <property type="entry name" value="Enolase N-terminal domain-like"/>
    <property type="match status" value="1"/>
</dbReference>
<feature type="binding site" evidence="6">
    <location>
        <position position="183"/>
    </location>
    <ligand>
        <name>Mg(2+)</name>
        <dbReference type="ChEBI" id="CHEBI:18420"/>
    </ligand>
</feature>
<feature type="active site" description="Proton acceptor; specific for (R)-substrate epimerization" evidence="5">
    <location>
        <position position="158"/>
    </location>
</feature>
<dbReference type="Gene3D" id="3.30.390.10">
    <property type="entry name" value="Enolase-like, N-terminal domain"/>
    <property type="match status" value="1"/>
</dbReference>